<dbReference type="PANTHER" id="PTHR46599">
    <property type="entry name" value="PIGGYBAC TRANSPOSABLE ELEMENT-DERIVED PROTEIN 4"/>
    <property type="match status" value="1"/>
</dbReference>
<protein>
    <submittedName>
        <fullName evidence="2">Putative piggybac transposable element-derived</fullName>
    </submittedName>
</protein>
<feature type="domain" description="PiggyBac transposable element-derived protein" evidence="1">
    <location>
        <begin position="8"/>
        <end position="116"/>
    </location>
</feature>
<dbReference type="Pfam" id="PF13843">
    <property type="entry name" value="DDE_Tnp_1_7"/>
    <property type="match status" value="1"/>
</dbReference>
<name>A0A6B0V4K9_IXORI</name>
<evidence type="ECO:0000313" key="2">
    <source>
        <dbReference type="EMBL" id="MXU96756.1"/>
    </source>
</evidence>
<dbReference type="AlphaFoldDB" id="A0A6B0V4K9"/>
<dbReference type="PANTHER" id="PTHR46599:SF3">
    <property type="entry name" value="PIGGYBAC TRANSPOSABLE ELEMENT-DERIVED PROTEIN 4"/>
    <property type="match status" value="1"/>
</dbReference>
<dbReference type="InterPro" id="IPR029526">
    <property type="entry name" value="PGBD"/>
</dbReference>
<proteinExistence type="predicted"/>
<sequence length="228" mass="26030">MPTNFPSDKKIKRGDIASFSADGIACVKWKDNQAVLLLSNFISPIQTVLVQRRSAGRKERMDVPCPLVVKEYNKAMGGVDLMDQKKVTYEVDRRSKIKYYLRIFFYLLDIGVNNAYICYMKLQAKNANTPALTSLEFRQAVARSLIGSFSSHQRGVTGIVQTQIRVATFTQPITPEHQMAKGDSRKRCAYCTKSKVENRTFNYCTVCEVHLYFIVARNCFQEFHNAKT</sequence>
<accession>A0A6B0V4K9</accession>
<reference evidence="2" key="1">
    <citation type="submission" date="2019-12" db="EMBL/GenBank/DDBJ databases">
        <title>An insight into the sialome of adult female Ixodes ricinus ticks feeding for 6 days.</title>
        <authorList>
            <person name="Perner J."/>
            <person name="Ribeiro J.M.C."/>
        </authorList>
    </citation>
    <scope>NUCLEOTIDE SEQUENCE</scope>
    <source>
        <strain evidence="2">Semi-engorged</strain>
        <tissue evidence="2">Salivary glands</tissue>
    </source>
</reference>
<dbReference type="EMBL" id="GIFC01014673">
    <property type="protein sequence ID" value="MXU96756.1"/>
    <property type="molecule type" value="Transcribed_RNA"/>
</dbReference>
<evidence type="ECO:0000259" key="1">
    <source>
        <dbReference type="Pfam" id="PF13843"/>
    </source>
</evidence>
<organism evidence="2">
    <name type="scientific">Ixodes ricinus</name>
    <name type="common">Common tick</name>
    <name type="synonym">Acarus ricinus</name>
    <dbReference type="NCBI Taxonomy" id="34613"/>
    <lineage>
        <taxon>Eukaryota</taxon>
        <taxon>Metazoa</taxon>
        <taxon>Ecdysozoa</taxon>
        <taxon>Arthropoda</taxon>
        <taxon>Chelicerata</taxon>
        <taxon>Arachnida</taxon>
        <taxon>Acari</taxon>
        <taxon>Parasitiformes</taxon>
        <taxon>Ixodida</taxon>
        <taxon>Ixodoidea</taxon>
        <taxon>Ixodidae</taxon>
        <taxon>Ixodinae</taxon>
        <taxon>Ixodes</taxon>
    </lineage>
</organism>